<dbReference type="GO" id="GO:0005740">
    <property type="term" value="C:mitochondrial envelope"/>
    <property type="evidence" value="ECO:0007669"/>
    <property type="project" value="TreeGrafter"/>
</dbReference>
<sequence length="381" mass="42065">MSAEDDVPSEPTTSDGWTDLMDGNVRKRTLAAGSGPSPEMQQDVCCSFHIRLAAEGSQVLQSSENVRYRIGENEAPPCMELSLRHMSPGEECEVYSTSRFAWHNGRLGDKGEQDLPAESDVFVRLVLHHCLEITSDLTWNDKVRDVTWRKNNGNDYFKRKEFQKAAKCYSAGVQVFGGEFDPPEHIQNRQMAISSASQFTVDCGANLAAVRLELGEAASAKEAARGALDLNPNHAKALYRVARACLLLSDLGECEDALKKLRAIDPGNGGAKLLGHELAKAKQLYQQTSKRLAKKFLAEEAKLPDTQSTVVPPEKPEGFWASVPWNIVLYMTIYVVVTVLLVVFVPPYRRHIIIGATICGPVLLAVLQIANEPTKEKVKDE</sequence>
<reference evidence="3" key="1">
    <citation type="submission" date="2021-01" db="EMBL/GenBank/DDBJ databases">
        <authorList>
            <person name="Corre E."/>
            <person name="Pelletier E."/>
            <person name="Niang G."/>
            <person name="Scheremetjew M."/>
            <person name="Finn R."/>
            <person name="Kale V."/>
            <person name="Holt S."/>
            <person name="Cochrane G."/>
            <person name="Meng A."/>
            <person name="Brown T."/>
            <person name="Cohen L."/>
        </authorList>
    </citation>
    <scope>NUCLEOTIDE SEQUENCE</scope>
</reference>
<feature type="transmembrane region" description="Helical" evidence="2">
    <location>
        <begin position="323"/>
        <end position="345"/>
    </location>
</feature>
<dbReference type="InterPro" id="IPR046357">
    <property type="entry name" value="PPIase_dom_sf"/>
</dbReference>
<accession>A0A7S0ZVA8</accession>
<dbReference type="SMART" id="SM00028">
    <property type="entry name" value="TPR"/>
    <property type="match status" value="3"/>
</dbReference>
<name>A0A7S0ZVA8_NOCSC</name>
<evidence type="ECO:0000256" key="1">
    <source>
        <dbReference type="SAM" id="MobiDB-lite"/>
    </source>
</evidence>
<dbReference type="InterPro" id="IPR019734">
    <property type="entry name" value="TPR_rpt"/>
</dbReference>
<dbReference type="Gene3D" id="1.25.40.10">
    <property type="entry name" value="Tetratricopeptide repeat domain"/>
    <property type="match status" value="1"/>
</dbReference>
<feature type="transmembrane region" description="Helical" evidence="2">
    <location>
        <begin position="352"/>
        <end position="370"/>
    </location>
</feature>
<keyword evidence="2" id="KW-0812">Transmembrane</keyword>
<dbReference type="Gene3D" id="3.10.50.40">
    <property type="match status" value="1"/>
</dbReference>
<dbReference type="GO" id="GO:0003755">
    <property type="term" value="F:peptidyl-prolyl cis-trans isomerase activity"/>
    <property type="evidence" value="ECO:0007669"/>
    <property type="project" value="InterPro"/>
</dbReference>
<dbReference type="PANTHER" id="PTHR46512">
    <property type="entry name" value="PEPTIDYLPROLYL ISOMERASE"/>
    <property type="match status" value="1"/>
</dbReference>
<dbReference type="SUPFAM" id="SSF48452">
    <property type="entry name" value="TPR-like"/>
    <property type="match status" value="1"/>
</dbReference>
<dbReference type="SUPFAM" id="SSF54534">
    <property type="entry name" value="FKBP-like"/>
    <property type="match status" value="1"/>
</dbReference>
<dbReference type="InterPro" id="IPR050754">
    <property type="entry name" value="FKBP4/5/8-like"/>
</dbReference>
<feature type="region of interest" description="Disordered" evidence="1">
    <location>
        <begin position="1"/>
        <end position="21"/>
    </location>
</feature>
<dbReference type="AlphaFoldDB" id="A0A7S0ZVA8"/>
<organism evidence="3">
    <name type="scientific">Noctiluca scintillans</name>
    <name type="common">Sea sparkle</name>
    <name type="synonym">Red tide dinoflagellate</name>
    <dbReference type="NCBI Taxonomy" id="2966"/>
    <lineage>
        <taxon>Eukaryota</taxon>
        <taxon>Sar</taxon>
        <taxon>Alveolata</taxon>
        <taxon>Dinophyceae</taxon>
        <taxon>Noctilucales</taxon>
        <taxon>Noctilucaceae</taxon>
        <taxon>Noctiluca</taxon>
    </lineage>
</organism>
<dbReference type="PANTHER" id="PTHR46512:SF1">
    <property type="entry name" value="PEPTIDYLPROLYL ISOMERASE"/>
    <property type="match status" value="1"/>
</dbReference>
<protein>
    <recommendedName>
        <fullName evidence="4">Peptidylprolyl isomerase</fullName>
    </recommendedName>
</protein>
<evidence type="ECO:0000256" key="2">
    <source>
        <dbReference type="SAM" id="Phobius"/>
    </source>
</evidence>
<dbReference type="GO" id="GO:0012505">
    <property type="term" value="C:endomembrane system"/>
    <property type="evidence" value="ECO:0007669"/>
    <property type="project" value="TreeGrafter"/>
</dbReference>
<gene>
    <name evidence="3" type="ORF">NSCI0253_LOCUS7551</name>
</gene>
<dbReference type="GO" id="GO:0005829">
    <property type="term" value="C:cytosol"/>
    <property type="evidence" value="ECO:0007669"/>
    <property type="project" value="TreeGrafter"/>
</dbReference>
<proteinExistence type="predicted"/>
<dbReference type="GO" id="GO:0016020">
    <property type="term" value="C:membrane"/>
    <property type="evidence" value="ECO:0007669"/>
    <property type="project" value="TreeGrafter"/>
</dbReference>
<dbReference type="EMBL" id="HBFQ01010792">
    <property type="protein sequence ID" value="CAD8833203.1"/>
    <property type="molecule type" value="Transcribed_RNA"/>
</dbReference>
<evidence type="ECO:0000313" key="3">
    <source>
        <dbReference type="EMBL" id="CAD8833203.1"/>
    </source>
</evidence>
<keyword evidence="2" id="KW-0472">Membrane</keyword>
<dbReference type="InterPro" id="IPR011990">
    <property type="entry name" value="TPR-like_helical_dom_sf"/>
</dbReference>
<dbReference type="GO" id="GO:0044183">
    <property type="term" value="F:protein folding chaperone"/>
    <property type="evidence" value="ECO:0007669"/>
    <property type="project" value="TreeGrafter"/>
</dbReference>
<evidence type="ECO:0008006" key="4">
    <source>
        <dbReference type="Google" id="ProtNLM"/>
    </source>
</evidence>
<keyword evidence="2" id="KW-1133">Transmembrane helix</keyword>